<dbReference type="Proteomes" id="UP001057402">
    <property type="component" value="Chromosome 5"/>
</dbReference>
<evidence type="ECO:0000313" key="2">
    <source>
        <dbReference type="Proteomes" id="UP001057402"/>
    </source>
</evidence>
<reference evidence="2" key="1">
    <citation type="journal article" date="2023" name="Front. Plant Sci.">
        <title>Chromosomal-level genome assembly of Melastoma candidum provides insights into trichome evolution.</title>
        <authorList>
            <person name="Zhong Y."/>
            <person name="Wu W."/>
            <person name="Sun C."/>
            <person name="Zou P."/>
            <person name="Liu Y."/>
            <person name="Dai S."/>
            <person name="Zhou R."/>
        </authorList>
    </citation>
    <scope>NUCLEOTIDE SEQUENCE [LARGE SCALE GENOMIC DNA]</scope>
</reference>
<sequence length="212" mass="23705">MPTYPIDPSIAYDRLSPSYKAFVVSLTLHDEHHSYQQAKLIPHWVDAMTAELNALKDTATWDLVTLPAGKRAIGCKWVYKTKLHADGTVERYKARLVAKGYTQIEGIDYQETFSPVAKHSSVRIFFALVASQGWFLRQFDIHNAFLNGVLDEEVYMQLPPGLGFILAGGSGSVPEVFDFAIAFRGVPIMDCSQGNVHMACRARVLWFDHVAA</sequence>
<dbReference type="EMBL" id="CM042884">
    <property type="protein sequence ID" value="KAI4369505.1"/>
    <property type="molecule type" value="Genomic_DNA"/>
</dbReference>
<evidence type="ECO:0000313" key="1">
    <source>
        <dbReference type="EMBL" id="KAI4369505.1"/>
    </source>
</evidence>
<organism evidence="1 2">
    <name type="scientific">Melastoma candidum</name>
    <dbReference type="NCBI Taxonomy" id="119954"/>
    <lineage>
        <taxon>Eukaryota</taxon>
        <taxon>Viridiplantae</taxon>
        <taxon>Streptophyta</taxon>
        <taxon>Embryophyta</taxon>
        <taxon>Tracheophyta</taxon>
        <taxon>Spermatophyta</taxon>
        <taxon>Magnoliopsida</taxon>
        <taxon>eudicotyledons</taxon>
        <taxon>Gunneridae</taxon>
        <taxon>Pentapetalae</taxon>
        <taxon>rosids</taxon>
        <taxon>malvids</taxon>
        <taxon>Myrtales</taxon>
        <taxon>Melastomataceae</taxon>
        <taxon>Melastomatoideae</taxon>
        <taxon>Melastomateae</taxon>
        <taxon>Melastoma</taxon>
    </lineage>
</organism>
<comment type="caution">
    <text evidence="1">The sequence shown here is derived from an EMBL/GenBank/DDBJ whole genome shotgun (WGS) entry which is preliminary data.</text>
</comment>
<proteinExistence type="predicted"/>
<name>A0ACB9QSA9_9MYRT</name>
<protein>
    <submittedName>
        <fullName evidence="1">Uncharacterized protein</fullName>
    </submittedName>
</protein>
<keyword evidence="2" id="KW-1185">Reference proteome</keyword>
<accession>A0ACB9QSA9</accession>
<gene>
    <name evidence="1" type="ORF">MLD38_017940</name>
</gene>